<dbReference type="RefSeq" id="WP_099517111.1">
    <property type="nucleotide sequence ID" value="NZ_CP016808.1"/>
</dbReference>
<feature type="transmembrane region" description="Helical" evidence="7">
    <location>
        <begin position="181"/>
        <end position="203"/>
    </location>
</feature>
<dbReference type="PROSITE" id="PS50928">
    <property type="entry name" value="ABC_TM1"/>
    <property type="match status" value="1"/>
</dbReference>
<dbReference type="GO" id="GO:0055085">
    <property type="term" value="P:transmembrane transport"/>
    <property type="evidence" value="ECO:0007669"/>
    <property type="project" value="InterPro"/>
</dbReference>
<feature type="transmembrane region" description="Helical" evidence="7">
    <location>
        <begin position="140"/>
        <end position="160"/>
    </location>
</feature>
<evidence type="ECO:0000256" key="7">
    <source>
        <dbReference type="RuleBase" id="RU363032"/>
    </source>
</evidence>
<reference evidence="9" key="1">
    <citation type="submission" date="2016-08" db="EMBL/GenBank/DDBJ databases">
        <title>Complete Genome Seqeunce of Paenibacillus sp. BIHB 4019 from tea rhizoplane.</title>
        <authorList>
            <person name="Thakur R."/>
            <person name="Swarnkar M.K."/>
            <person name="Gulati A."/>
        </authorList>
    </citation>
    <scope>NUCLEOTIDE SEQUENCE [LARGE SCALE GENOMIC DNA]</scope>
    <source>
        <strain evidence="9">BIHB4019</strain>
    </source>
</reference>
<proteinExistence type="inferred from homology"/>
<dbReference type="Pfam" id="PF00528">
    <property type="entry name" value="BPD_transp_1"/>
    <property type="match status" value="1"/>
</dbReference>
<gene>
    <name evidence="9" type="ORF">BBD42_04020</name>
</gene>
<feature type="transmembrane region" description="Helical" evidence="7">
    <location>
        <begin position="108"/>
        <end position="128"/>
    </location>
</feature>
<evidence type="ECO:0000256" key="4">
    <source>
        <dbReference type="ARBA" id="ARBA00022692"/>
    </source>
</evidence>
<evidence type="ECO:0000256" key="6">
    <source>
        <dbReference type="ARBA" id="ARBA00023136"/>
    </source>
</evidence>
<evidence type="ECO:0000256" key="2">
    <source>
        <dbReference type="ARBA" id="ARBA00022448"/>
    </source>
</evidence>
<dbReference type="InterPro" id="IPR000515">
    <property type="entry name" value="MetI-like"/>
</dbReference>
<keyword evidence="5 7" id="KW-1133">Transmembrane helix</keyword>
<sequence length="290" mass="32535">MRSSLGERVFYVINYLLLALLGLTCLLPFIHIVAVSLSERGAVESGHVFLWPVGFQFTAYSFFFEGTPALRALKNSAIITIGGVLLSMAATILAAYPLSRPYLVGRRFMLLAMVFTMLFSGGIIPTYIVVKNLGLINSYWSLWLVGLVSTYNMLLMRSYFENIPREIDESARMDGSGEFTLLTRIILPLSMPIIATLALFYGVGYWNSFMHVLMYINQSDMQNFTVVVQAVLKSNDMLVNAANDMQDQQKLTNEMIRAVGVVFMVVPMLMIYPFLQKYFVKGVMLGSIKG</sequence>
<feature type="domain" description="ABC transmembrane type-1" evidence="8">
    <location>
        <begin position="73"/>
        <end position="274"/>
    </location>
</feature>
<dbReference type="PANTHER" id="PTHR43744">
    <property type="entry name" value="ABC TRANSPORTER PERMEASE PROTEIN MG189-RELATED-RELATED"/>
    <property type="match status" value="1"/>
</dbReference>
<keyword evidence="2 7" id="KW-0813">Transport</keyword>
<evidence type="ECO:0000256" key="1">
    <source>
        <dbReference type="ARBA" id="ARBA00004651"/>
    </source>
</evidence>
<dbReference type="AlphaFoldDB" id="A0A1B2DDE1"/>
<evidence type="ECO:0000256" key="3">
    <source>
        <dbReference type="ARBA" id="ARBA00022475"/>
    </source>
</evidence>
<dbReference type="CDD" id="cd06261">
    <property type="entry name" value="TM_PBP2"/>
    <property type="match status" value="1"/>
</dbReference>
<evidence type="ECO:0000259" key="8">
    <source>
        <dbReference type="PROSITE" id="PS50928"/>
    </source>
</evidence>
<evidence type="ECO:0000313" key="9">
    <source>
        <dbReference type="EMBL" id="ANY65723.1"/>
    </source>
</evidence>
<comment type="subcellular location">
    <subcellularLocation>
        <location evidence="1 7">Cell membrane</location>
        <topology evidence="1 7">Multi-pass membrane protein</topology>
    </subcellularLocation>
</comment>
<dbReference type="PANTHER" id="PTHR43744:SF9">
    <property type="entry name" value="POLYGALACTURONAN_RHAMNOGALACTURONAN TRANSPORT SYSTEM PERMEASE PROTEIN YTCP"/>
    <property type="match status" value="1"/>
</dbReference>
<keyword evidence="4 7" id="KW-0812">Transmembrane</keyword>
<evidence type="ECO:0000256" key="5">
    <source>
        <dbReference type="ARBA" id="ARBA00022989"/>
    </source>
</evidence>
<dbReference type="EMBL" id="CP016808">
    <property type="protein sequence ID" value="ANY65723.1"/>
    <property type="molecule type" value="Genomic_DNA"/>
</dbReference>
<keyword evidence="6 7" id="KW-0472">Membrane</keyword>
<dbReference type="GO" id="GO:0005886">
    <property type="term" value="C:plasma membrane"/>
    <property type="evidence" value="ECO:0007669"/>
    <property type="project" value="UniProtKB-SubCell"/>
</dbReference>
<dbReference type="Gene3D" id="1.10.3720.10">
    <property type="entry name" value="MetI-like"/>
    <property type="match status" value="1"/>
</dbReference>
<accession>A0A1B2DDE1</accession>
<keyword evidence="3" id="KW-1003">Cell membrane</keyword>
<comment type="similarity">
    <text evidence="7">Belongs to the binding-protein-dependent transport system permease family.</text>
</comment>
<feature type="transmembrane region" description="Helical" evidence="7">
    <location>
        <begin position="48"/>
        <end position="64"/>
    </location>
</feature>
<feature type="transmembrane region" description="Helical" evidence="7">
    <location>
        <begin position="76"/>
        <end position="96"/>
    </location>
</feature>
<protein>
    <submittedName>
        <fullName evidence="9">ABC transporter permease</fullName>
    </submittedName>
</protein>
<dbReference type="SUPFAM" id="SSF161098">
    <property type="entry name" value="MetI-like"/>
    <property type="match status" value="1"/>
</dbReference>
<dbReference type="InterPro" id="IPR035906">
    <property type="entry name" value="MetI-like_sf"/>
</dbReference>
<feature type="transmembrane region" description="Helical" evidence="7">
    <location>
        <begin position="255"/>
        <end position="275"/>
    </location>
</feature>
<feature type="transmembrane region" description="Helical" evidence="7">
    <location>
        <begin position="12"/>
        <end position="36"/>
    </location>
</feature>
<organism evidence="9">
    <name type="scientific">Paenibacillus sp. BIHB 4019</name>
    <dbReference type="NCBI Taxonomy" id="1870819"/>
    <lineage>
        <taxon>Bacteria</taxon>
        <taxon>Bacillati</taxon>
        <taxon>Bacillota</taxon>
        <taxon>Bacilli</taxon>
        <taxon>Bacillales</taxon>
        <taxon>Paenibacillaceae</taxon>
        <taxon>Paenibacillus</taxon>
    </lineage>
</organism>
<name>A0A1B2DDE1_9BACL</name>